<evidence type="ECO:0000256" key="2">
    <source>
        <dbReference type="ARBA" id="ARBA00022475"/>
    </source>
</evidence>
<dbReference type="GO" id="GO:0005886">
    <property type="term" value="C:plasma membrane"/>
    <property type="evidence" value="ECO:0007669"/>
    <property type="project" value="UniProtKB-SubCell"/>
</dbReference>
<evidence type="ECO:0000256" key="4">
    <source>
        <dbReference type="ARBA" id="ARBA00022989"/>
    </source>
</evidence>
<comment type="caution">
    <text evidence="7">The sequence shown here is derived from an EMBL/GenBank/DDBJ whole genome shotgun (WGS) entry which is preliminary data.</text>
</comment>
<gene>
    <name evidence="7" type="ORF">CAL29_14510</name>
</gene>
<evidence type="ECO:0000256" key="6">
    <source>
        <dbReference type="SAM" id="Phobius"/>
    </source>
</evidence>
<keyword evidence="4 6" id="KW-1133">Transmembrane helix</keyword>
<evidence type="ECO:0000256" key="5">
    <source>
        <dbReference type="ARBA" id="ARBA00023136"/>
    </source>
</evidence>
<keyword evidence="5 6" id="KW-0472">Membrane</keyword>
<keyword evidence="2" id="KW-1003">Cell membrane</keyword>
<dbReference type="Pfam" id="PF01810">
    <property type="entry name" value="LysE"/>
    <property type="match status" value="1"/>
</dbReference>
<feature type="transmembrane region" description="Helical" evidence="6">
    <location>
        <begin position="159"/>
        <end position="183"/>
    </location>
</feature>
<evidence type="ECO:0000256" key="1">
    <source>
        <dbReference type="ARBA" id="ARBA00004651"/>
    </source>
</evidence>
<dbReference type="GO" id="GO:0015171">
    <property type="term" value="F:amino acid transmembrane transporter activity"/>
    <property type="evidence" value="ECO:0007669"/>
    <property type="project" value="TreeGrafter"/>
</dbReference>
<accession>A0A261SCI1</accession>
<keyword evidence="8" id="KW-1185">Reference proteome</keyword>
<dbReference type="AlphaFoldDB" id="A0A261SCI1"/>
<protein>
    <submittedName>
        <fullName evidence="7">Lysine transporter LysE</fullName>
    </submittedName>
</protein>
<dbReference type="OrthoDB" id="9784202at2"/>
<comment type="subcellular location">
    <subcellularLocation>
        <location evidence="1">Cell membrane</location>
        <topology evidence="1">Multi-pass membrane protein</topology>
    </subcellularLocation>
</comment>
<feature type="transmembrane region" description="Helical" evidence="6">
    <location>
        <begin position="76"/>
        <end position="95"/>
    </location>
</feature>
<dbReference type="EMBL" id="NEVM01000002">
    <property type="protein sequence ID" value="OZI34697.1"/>
    <property type="molecule type" value="Genomic_DNA"/>
</dbReference>
<reference evidence="8" key="1">
    <citation type="submission" date="2017-05" db="EMBL/GenBank/DDBJ databases">
        <title>Complete and WGS of Bordetella genogroups.</title>
        <authorList>
            <person name="Spilker T."/>
            <person name="Lipuma J."/>
        </authorList>
    </citation>
    <scope>NUCLEOTIDE SEQUENCE [LARGE SCALE GENOMIC DNA]</scope>
    <source>
        <strain evidence="8">AU16122</strain>
    </source>
</reference>
<evidence type="ECO:0000313" key="7">
    <source>
        <dbReference type="EMBL" id="OZI34697.1"/>
    </source>
</evidence>
<organism evidence="7 8">
    <name type="scientific">Bordetella genomosp. 10</name>
    <dbReference type="NCBI Taxonomy" id="1416804"/>
    <lineage>
        <taxon>Bacteria</taxon>
        <taxon>Pseudomonadati</taxon>
        <taxon>Pseudomonadota</taxon>
        <taxon>Betaproteobacteria</taxon>
        <taxon>Burkholderiales</taxon>
        <taxon>Alcaligenaceae</taxon>
        <taxon>Bordetella</taxon>
    </lineage>
</organism>
<sequence>MSSLGLIHLPLFVLSTFLLNVTPGPDTAYVVGRSLAQGRAAGLVSSFGISAGCCVHVLAASLGLSALLATSVYAFAAIKCAGAIYLAYLGVRMIWATRGRKPSAATAGRPAAGRRARPAQSYGKLFSQGFLTNVLNPKVALFFLSFFPQFVEPDTQHRTLAFLVLGGIFIAMSTVWNGIVAWVSASVSRGLSGNVTVKTWVDRAVGTLFIGVAARIAATLRP</sequence>
<evidence type="ECO:0000313" key="8">
    <source>
        <dbReference type="Proteomes" id="UP000216020"/>
    </source>
</evidence>
<dbReference type="PANTHER" id="PTHR30086:SF20">
    <property type="entry name" value="ARGININE EXPORTER PROTEIN ARGO-RELATED"/>
    <property type="match status" value="1"/>
</dbReference>
<feature type="transmembrane region" description="Helical" evidence="6">
    <location>
        <begin position="125"/>
        <end position="147"/>
    </location>
</feature>
<evidence type="ECO:0000256" key="3">
    <source>
        <dbReference type="ARBA" id="ARBA00022692"/>
    </source>
</evidence>
<keyword evidence="3 6" id="KW-0812">Transmembrane</keyword>
<dbReference type="InterPro" id="IPR001123">
    <property type="entry name" value="LeuE-type"/>
</dbReference>
<dbReference type="PIRSF" id="PIRSF006324">
    <property type="entry name" value="LeuE"/>
    <property type="match status" value="1"/>
</dbReference>
<proteinExistence type="predicted"/>
<dbReference type="Proteomes" id="UP000216020">
    <property type="component" value="Unassembled WGS sequence"/>
</dbReference>
<feature type="transmembrane region" description="Helical" evidence="6">
    <location>
        <begin position="47"/>
        <end position="69"/>
    </location>
</feature>
<dbReference type="RefSeq" id="WP_094853688.1">
    <property type="nucleotide sequence ID" value="NZ_NEVM01000002.1"/>
</dbReference>
<dbReference type="PANTHER" id="PTHR30086">
    <property type="entry name" value="ARGININE EXPORTER PROTEIN ARGO"/>
    <property type="match status" value="1"/>
</dbReference>
<name>A0A261SCI1_9BORD</name>